<dbReference type="EMBL" id="BART01022259">
    <property type="protein sequence ID" value="GAG94174.1"/>
    <property type="molecule type" value="Genomic_DNA"/>
</dbReference>
<name>X1BE10_9ZZZZ</name>
<comment type="caution">
    <text evidence="1">The sequence shown here is derived from an EMBL/GenBank/DDBJ whole genome shotgun (WGS) entry which is preliminary data.</text>
</comment>
<evidence type="ECO:0008006" key="2">
    <source>
        <dbReference type="Google" id="ProtNLM"/>
    </source>
</evidence>
<sequence>QKLFSASAADNVQRKILYAPDVVGETYGEYIFFGTGDRTDPNETGVVNRFYAIKNDGSVAGTLDETDLVDVTDDLIQLGTEAEKLATQTSLENGQGWFIRLENPGEKVVASPRVYGGVAYFTTYTPDTGGGGDDPCAASTVRGVGHLYAVDYKTGAAVSDFSSEVEIDDDGNVADLGKKDRVIAIGTAIPSAPVIAILENGAQIFIGVEGGIVSMPAIVTPDMNRYYWHQMF</sequence>
<accession>X1BE10</accession>
<gene>
    <name evidence="1" type="ORF">S01H4_40798</name>
</gene>
<organism evidence="1">
    <name type="scientific">marine sediment metagenome</name>
    <dbReference type="NCBI Taxonomy" id="412755"/>
    <lineage>
        <taxon>unclassified sequences</taxon>
        <taxon>metagenomes</taxon>
        <taxon>ecological metagenomes</taxon>
    </lineage>
</organism>
<feature type="non-terminal residue" evidence="1">
    <location>
        <position position="1"/>
    </location>
</feature>
<dbReference type="AlphaFoldDB" id="X1BE10"/>
<proteinExistence type="predicted"/>
<protein>
    <recommendedName>
        <fullName evidence="2">PilC beta-propeller domain-containing protein</fullName>
    </recommendedName>
</protein>
<reference evidence="1" key="1">
    <citation type="journal article" date="2014" name="Front. Microbiol.">
        <title>High frequency of phylogenetically diverse reductive dehalogenase-homologous genes in deep subseafloor sedimentary metagenomes.</title>
        <authorList>
            <person name="Kawai M."/>
            <person name="Futagami T."/>
            <person name="Toyoda A."/>
            <person name="Takaki Y."/>
            <person name="Nishi S."/>
            <person name="Hori S."/>
            <person name="Arai W."/>
            <person name="Tsubouchi T."/>
            <person name="Morono Y."/>
            <person name="Uchiyama I."/>
            <person name="Ito T."/>
            <person name="Fujiyama A."/>
            <person name="Inagaki F."/>
            <person name="Takami H."/>
        </authorList>
    </citation>
    <scope>NUCLEOTIDE SEQUENCE</scope>
    <source>
        <strain evidence="1">Expedition CK06-06</strain>
    </source>
</reference>
<evidence type="ECO:0000313" key="1">
    <source>
        <dbReference type="EMBL" id="GAG94174.1"/>
    </source>
</evidence>